<gene>
    <name evidence="2" type="primary">Piso0_002276</name>
    <name evidence="2" type="ORF">GNLVRS01_PISO0J08501g</name>
</gene>
<evidence type="ECO:0000313" key="2">
    <source>
        <dbReference type="EMBL" id="CCE82546.1"/>
    </source>
</evidence>
<dbReference type="OrthoDB" id="4025683at2759"/>
<dbReference type="Proteomes" id="UP000005222">
    <property type="component" value="Chromosome J"/>
</dbReference>
<organism evidence="2 3">
    <name type="scientific">Pichia sorbitophila (strain ATCC MYA-4447 / BCRC 22081 / CBS 7064 / NBRC 10061 / NRRL Y-12695)</name>
    <name type="common">Hybrid yeast</name>
    <dbReference type="NCBI Taxonomy" id="559304"/>
    <lineage>
        <taxon>Eukaryota</taxon>
        <taxon>Fungi</taxon>
        <taxon>Dikarya</taxon>
        <taxon>Ascomycota</taxon>
        <taxon>Saccharomycotina</taxon>
        <taxon>Pichiomycetes</taxon>
        <taxon>Debaryomycetaceae</taxon>
        <taxon>Millerozyma</taxon>
    </lineage>
</organism>
<proteinExistence type="predicted"/>
<keyword evidence="3" id="KW-1185">Reference proteome</keyword>
<dbReference type="eggNOG" id="ENOG502RQKB">
    <property type="taxonomic scope" value="Eukaryota"/>
</dbReference>
<feature type="compositionally biased region" description="Low complexity" evidence="1">
    <location>
        <begin position="1"/>
        <end position="33"/>
    </location>
</feature>
<evidence type="ECO:0000256" key="1">
    <source>
        <dbReference type="SAM" id="MobiDB-lite"/>
    </source>
</evidence>
<accession>G8YC65</accession>
<evidence type="ECO:0000313" key="3">
    <source>
        <dbReference type="Proteomes" id="UP000005222"/>
    </source>
</evidence>
<protein>
    <submittedName>
        <fullName evidence="2">Piso0_002276 protein</fullName>
    </submittedName>
</protein>
<sequence length="75" mass="8354">MEMKLLGLSKKKSVSSNYSTSSVVSSDSNGRSNTSCKNSFVKFDEKQDYVRRYKSGKRCANDSRNPCPVSFCLGK</sequence>
<dbReference type="OMA" id="NSSGECY"/>
<feature type="region of interest" description="Disordered" evidence="1">
    <location>
        <begin position="1"/>
        <end position="35"/>
    </location>
</feature>
<dbReference type="InParanoid" id="G8YC65"/>
<dbReference type="AlphaFoldDB" id="G8YC65"/>
<name>G8YC65_PICSO</name>
<reference evidence="2 3" key="1">
    <citation type="journal article" date="2012" name="G3 (Bethesda)">
        <title>Pichia sorbitophila, an interspecies yeast hybrid reveals early steps of genome resolution following polyploidization.</title>
        <authorList>
            <person name="Leh Louis V."/>
            <person name="Despons L."/>
            <person name="Friedrich A."/>
            <person name="Martin T."/>
            <person name="Durrens P."/>
            <person name="Casaregola S."/>
            <person name="Neuveglise C."/>
            <person name="Fairhead C."/>
            <person name="Marck C."/>
            <person name="Cruz J.A."/>
            <person name="Straub M.L."/>
            <person name="Kugler V."/>
            <person name="Sacerdot C."/>
            <person name="Uzunov Z."/>
            <person name="Thierry A."/>
            <person name="Weiss S."/>
            <person name="Bleykasten C."/>
            <person name="De Montigny J."/>
            <person name="Jacques N."/>
            <person name="Jung P."/>
            <person name="Lemaire M."/>
            <person name="Mallet S."/>
            <person name="Morel G."/>
            <person name="Richard G.F."/>
            <person name="Sarkar A."/>
            <person name="Savel G."/>
            <person name="Schacherer J."/>
            <person name="Seret M.L."/>
            <person name="Talla E."/>
            <person name="Samson G."/>
            <person name="Jubin C."/>
            <person name="Poulain J."/>
            <person name="Vacherie B."/>
            <person name="Barbe V."/>
            <person name="Pelletier E."/>
            <person name="Sherman D.J."/>
            <person name="Westhof E."/>
            <person name="Weissenbach J."/>
            <person name="Baret P.V."/>
            <person name="Wincker P."/>
            <person name="Gaillardin C."/>
            <person name="Dujon B."/>
            <person name="Souciet J.L."/>
        </authorList>
    </citation>
    <scope>NUCLEOTIDE SEQUENCE [LARGE SCALE GENOMIC DNA]</scope>
    <source>
        <strain evidence="3">ATCC MYA-4447 / BCRC 22081 / CBS 7064 / NBRC 10061 / NRRL Y-12695</strain>
    </source>
</reference>
<dbReference type="HOGENOM" id="CLU_199937_0_0_1"/>
<dbReference type="EMBL" id="FO082050">
    <property type="protein sequence ID" value="CCE82546.1"/>
    <property type="molecule type" value="Genomic_DNA"/>
</dbReference>